<organism evidence="1 2">
    <name type="scientific">Rotaria socialis</name>
    <dbReference type="NCBI Taxonomy" id="392032"/>
    <lineage>
        <taxon>Eukaryota</taxon>
        <taxon>Metazoa</taxon>
        <taxon>Spiralia</taxon>
        <taxon>Gnathifera</taxon>
        <taxon>Rotifera</taxon>
        <taxon>Eurotatoria</taxon>
        <taxon>Bdelloidea</taxon>
        <taxon>Philodinida</taxon>
        <taxon>Philodinidae</taxon>
        <taxon>Rotaria</taxon>
    </lineage>
</organism>
<dbReference type="AlphaFoldDB" id="A0A821BIU8"/>
<dbReference type="Proteomes" id="UP000663862">
    <property type="component" value="Unassembled WGS sequence"/>
</dbReference>
<sequence length="276" mass="32052">TCNLSVTNCKYGATPLRECKLASLAFIDRGSSFMSDTLHSIYHGAFIIATMDPNIKKHHGVYPSVLMKLISTWDIYDRSRSISTKNLNDMEYLLSKFVDQFPYPEQYIVQNIRAVKHFATTVCDFGPLLNYSTFNYESVNGYLSASIHGTKRLASELSCLKAQYYQQMIFSRSKIFTNAAIVYKYMGAINYRKIRKIYYASQQNQHFWAIQPLQNTCYDTLNIEGQVFINENVIFGNILSNEMHLISFEHVIEKACYYERDDLYYFARFPNLHESS</sequence>
<accession>A0A821BIU8</accession>
<gene>
    <name evidence="1" type="ORF">TSG867_LOCUS27071</name>
</gene>
<proteinExistence type="predicted"/>
<comment type="caution">
    <text evidence="1">The sequence shown here is derived from an EMBL/GenBank/DDBJ whole genome shotgun (WGS) entry which is preliminary data.</text>
</comment>
<evidence type="ECO:0000313" key="1">
    <source>
        <dbReference type="EMBL" id="CAF4588910.1"/>
    </source>
</evidence>
<feature type="non-terminal residue" evidence="1">
    <location>
        <position position="1"/>
    </location>
</feature>
<dbReference type="EMBL" id="CAJOBQ010002996">
    <property type="protein sequence ID" value="CAF4588910.1"/>
    <property type="molecule type" value="Genomic_DNA"/>
</dbReference>
<reference evidence="1" key="1">
    <citation type="submission" date="2021-02" db="EMBL/GenBank/DDBJ databases">
        <authorList>
            <person name="Nowell W R."/>
        </authorList>
    </citation>
    <scope>NUCLEOTIDE SEQUENCE</scope>
</reference>
<evidence type="ECO:0000313" key="2">
    <source>
        <dbReference type="Proteomes" id="UP000663862"/>
    </source>
</evidence>
<protein>
    <submittedName>
        <fullName evidence="1">Uncharacterized protein</fullName>
    </submittedName>
</protein>
<name>A0A821BIU8_9BILA</name>